<name>A0A1G7AZQ9_9RHOB</name>
<dbReference type="AlphaFoldDB" id="A0A1G7AZQ9"/>
<feature type="coiled-coil region" evidence="1">
    <location>
        <begin position="2"/>
        <end position="43"/>
    </location>
</feature>
<organism evidence="2 3">
    <name type="scientific">Salipiger thiooxidans</name>
    <dbReference type="NCBI Taxonomy" id="282683"/>
    <lineage>
        <taxon>Bacteria</taxon>
        <taxon>Pseudomonadati</taxon>
        <taxon>Pseudomonadota</taxon>
        <taxon>Alphaproteobacteria</taxon>
        <taxon>Rhodobacterales</taxon>
        <taxon>Roseobacteraceae</taxon>
        <taxon>Salipiger</taxon>
    </lineage>
</organism>
<evidence type="ECO:0000313" key="2">
    <source>
        <dbReference type="EMBL" id="SDE19456.1"/>
    </source>
</evidence>
<dbReference type="Proteomes" id="UP000198994">
    <property type="component" value="Unassembled WGS sequence"/>
</dbReference>
<evidence type="ECO:0000313" key="3">
    <source>
        <dbReference type="Proteomes" id="UP000198994"/>
    </source>
</evidence>
<dbReference type="STRING" id="282683.SAMN04488105_101436"/>
<accession>A0A1G7AZQ9</accession>
<reference evidence="3" key="1">
    <citation type="submission" date="2016-10" db="EMBL/GenBank/DDBJ databases">
        <authorList>
            <person name="Varghese N."/>
            <person name="Submissions S."/>
        </authorList>
    </citation>
    <scope>NUCLEOTIDE SEQUENCE [LARGE SCALE GENOMIC DNA]</scope>
    <source>
        <strain evidence="3">DSM 10146</strain>
    </source>
</reference>
<gene>
    <name evidence="2" type="ORF">SAMN04488105_101436</name>
</gene>
<dbReference type="EMBL" id="FNAV01000001">
    <property type="protein sequence ID" value="SDE19456.1"/>
    <property type="molecule type" value="Genomic_DNA"/>
</dbReference>
<evidence type="ECO:0000256" key="1">
    <source>
        <dbReference type="SAM" id="Coils"/>
    </source>
</evidence>
<dbReference type="RefSeq" id="WP_008884597.1">
    <property type="nucleotide sequence ID" value="NZ_FNAV01000001.1"/>
</dbReference>
<keyword evidence="1" id="KW-0175">Coiled coil</keyword>
<proteinExistence type="predicted"/>
<protein>
    <submittedName>
        <fullName evidence="2">Uncharacterized protein</fullName>
    </submittedName>
</protein>
<dbReference type="OrthoDB" id="7869358at2"/>
<sequence>MIEALKTRIKQLESEIKVVGGDEAVCKDLLEDLERHVEELEARGGKVPASALALVRPDGDSEIEDQFDNMPI</sequence>
<keyword evidence="3" id="KW-1185">Reference proteome</keyword>